<dbReference type="GeneID" id="24437759"/>
<keyword evidence="2" id="KW-1185">Reference proteome</keyword>
<accession>W7XJF1</accession>
<gene>
    <name evidence="1" type="ORF">TTHERM_000194539</name>
</gene>
<evidence type="ECO:0000313" key="1">
    <source>
        <dbReference type="EMBL" id="EWS74104.1"/>
    </source>
</evidence>
<dbReference type="AlphaFoldDB" id="W7XJF1"/>
<reference evidence="2" key="1">
    <citation type="journal article" date="2006" name="PLoS Biol.">
        <title>Macronuclear genome sequence of the ciliate Tetrahymena thermophila, a model eukaryote.</title>
        <authorList>
            <person name="Eisen J.A."/>
            <person name="Coyne R.S."/>
            <person name="Wu M."/>
            <person name="Wu D."/>
            <person name="Thiagarajan M."/>
            <person name="Wortman J.R."/>
            <person name="Badger J.H."/>
            <person name="Ren Q."/>
            <person name="Amedeo P."/>
            <person name="Jones K.M."/>
            <person name="Tallon L.J."/>
            <person name="Delcher A.L."/>
            <person name="Salzberg S.L."/>
            <person name="Silva J.C."/>
            <person name="Haas B.J."/>
            <person name="Majoros W.H."/>
            <person name="Farzad M."/>
            <person name="Carlton J.M."/>
            <person name="Smith R.K. Jr."/>
            <person name="Garg J."/>
            <person name="Pearlman R.E."/>
            <person name="Karrer K.M."/>
            <person name="Sun L."/>
            <person name="Manning G."/>
            <person name="Elde N.C."/>
            <person name="Turkewitz A.P."/>
            <person name="Asai D.J."/>
            <person name="Wilkes D.E."/>
            <person name="Wang Y."/>
            <person name="Cai H."/>
            <person name="Collins K."/>
            <person name="Stewart B.A."/>
            <person name="Lee S.R."/>
            <person name="Wilamowska K."/>
            <person name="Weinberg Z."/>
            <person name="Ruzzo W.L."/>
            <person name="Wloga D."/>
            <person name="Gaertig J."/>
            <person name="Frankel J."/>
            <person name="Tsao C.-C."/>
            <person name="Gorovsky M.A."/>
            <person name="Keeling P.J."/>
            <person name="Waller R.F."/>
            <person name="Patron N.J."/>
            <person name="Cherry J.M."/>
            <person name="Stover N.A."/>
            <person name="Krieger C.J."/>
            <person name="del Toro C."/>
            <person name="Ryder H.F."/>
            <person name="Williamson S.C."/>
            <person name="Barbeau R.A."/>
            <person name="Hamilton E.P."/>
            <person name="Orias E."/>
        </authorList>
    </citation>
    <scope>NUCLEOTIDE SEQUENCE [LARGE SCALE GENOMIC DNA]</scope>
    <source>
        <strain evidence="2">SB210</strain>
    </source>
</reference>
<organism evidence="1 2">
    <name type="scientific">Tetrahymena thermophila (strain SB210)</name>
    <dbReference type="NCBI Taxonomy" id="312017"/>
    <lineage>
        <taxon>Eukaryota</taxon>
        <taxon>Sar</taxon>
        <taxon>Alveolata</taxon>
        <taxon>Ciliophora</taxon>
        <taxon>Intramacronucleata</taxon>
        <taxon>Oligohymenophorea</taxon>
        <taxon>Hymenostomatida</taxon>
        <taxon>Tetrahymenina</taxon>
        <taxon>Tetrahymenidae</taxon>
        <taxon>Tetrahymena</taxon>
    </lineage>
</organism>
<sequence>MNISMTMNIQYIARFDPKGSTQQVKVAMLMQQGNRLLNIQKDNEGFFFISKNAKVKIIVIIFNAKNMQLTIIHIFKYQLIQLSLIIPIQKKKISSINNQGNTLHIQNFPKQSQLGILNGQYKKPTENMSKIHQILQLLLDISLIKQTSLSIPKIIKYTIEQASALLLLLSYKIISIETYVLSRLFKQYINKLKKANFF</sequence>
<dbReference type="KEGG" id="tet:TTHERM_000194539"/>
<protein>
    <submittedName>
        <fullName evidence="1">Uncharacterized protein</fullName>
    </submittedName>
</protein>
<dbReference type="Proteomes" id="UP000009168">
    <property type="component" value="Unassembled WGS sequence"/>
</dbReference>
<dbReference type="InParanoid" id="W7XJF1"/>
<dbReference type="EMBL" id="GG662673">
    <property type="protein sequence ID" value="EWS74104.1"/>
    <property type="molecule type" value="Genomic_DNA"/>
</dbReference>
<proteinExistence type="predicted"/>
<dbReference type="RefSeq" id="XP_012653359.1">
    <property type="nucleotide sequence ID" value="XM_012797905.1"/>
</dbReference>
<evidence type="ECO:0000313" key="2">
    <source>
        <dbReference type="Proteomes" id="UP000009168"/>
    </source>
</evidence>
<name>W7XJF1_TETTS</name>